<reference evidence="3" key="1">
    <citation type="submission" date="2025-08" db="UniProtKB">
        <authorList>
            <consortium name="Ensembl"/>
        </authorList>
    </citation>
    <scope>IDENTIFICATION</scope>
</reference>
<dbReference type="Ensembl" id="ENSCSRT00000001977.1">
    <property type="protein sequence ID" value="ENSCSRP00000001919.1"/>
    <property type="gene ID" value="ENSCSRG00000001291.1"/>
</dbReference>
<name>A0A8C3RPN7_CHESE</name>
<proteinExistence type="predicted"/>
<feature type="transmembrane region" description="Helical" evidence="1">
    <location>
        <begin position="295"/>
        <end position="318"/>
    </location>
</feature>
<dbReference type="Pfam" id="PF15917">
    <property type="entry name" value="Piezo_TM25-28"/>
    <property type="match status" value="1"/>
</dbReference>
<dbReference type="AlphaFoldDB" id="A0A8C3RPN7"/>
<dbReference type="GO" id="GO:0008381">
    <property type="term" value="F:mechanosensitive monoatomic ion channel activity"/>
    <property type="evidence" value="ECO:0007669"/>
    <property type="project" value="InterPro"/>
</dbReference>
<keyword evidence="1" id="KW-1133">Transmembrane helix</keyword>
<feature type="transmembrane region" description="Helical" evidence="1">
    <location>
        <begin position="235"/>
        <end position="255"/>
    </location>
</feature>
<feature type="domain" description="Piezo TM25-28" evidence="2">
    <location>
        <begin position="214"/>
        <end position="352"/>
    </location>
</feature>
<dbReference type="Proteomes" id="UP000694403">
    <property type="component" value="Unplaced"/>
</dbReference>
<evidence type="ECO:0000313" key="4">
    <source>
        <dbReference type="Proteomes" id="UP000694403"/>
    </source>
</evidence>
<reference evidence="3" key="2">
    <citation type="submission" date="2025-09" db="UniProtKB">
        <authorList>
            <consortium name="Ensembl"/>
        </authorList>
    </citation>
    <scope>IDENTIFICATION</scope>
</reference>
<organism evidence="3 4">
    <name type="scientific">Chelydra serpentina</name>
    <name type="common">Snapping turtle</name>
    <name type="synonym">Testudo serpentina</name>
    <dbReference type="NCBI Taxonomy" id="8475"/>
    <lineage>
        <taxon>Eukaryota</taxon>
        <taxon>Metazoa</taxon>
        <taxon>Chordata</taxon>
        <taxon>Craniata</taxon>
        <taxon>Vertebrata</taxon>
        <taxon>Euteleostomi</taxon>
        <taxon>Archelosauria</taxon>
        <taxon>Testudinata</taxon>
        <taxon>Testudines</taxon>
        <taxon>Cryptodira</taxon>
        <taxon>Durocryptodira</taxon>
        <taxon>Americhelydia</taxon>
        <taxon>Chelydroidea</taxon>
        <taxon>Chelydridae</taxon>
        <taxon>Chelydra</taxon>
    </lineage>
</organism>
<protein>
    <recommendedName>
        <fullName evidence="2">Piezo TM25-28 domain-containing protein</fullName>
    </recommendedName>
</protein>
<accession>A0A8C3RPN7</accession>
<evidence type="ECO:0000313" key="3">
    <source>
        <dbReference type="Ensembl" id="ENSCSRP00000001919.1"/>
    </source>
</evidence>
<dbReference type="PANTHER" id="PTHR47049">
    <property type="entry name" value="PIEZO-TYPE MECHANOSENSITIVE ION CHANNEL HOMOLOG"/>
    <property type="match status" value="1"/>
</dbReference>
<keyword evidence="1" id="KW-0812">Transmembrane</keyword>
<dbReference type="InterPro" id="IPR027272">
    <property type="entry name" value="Piezo"/>
</dbReference>
<keyword evidence="4" id="KW-1185">Reference proteome</keyword>
<dbReference type="PANTHER" id="PTHR47049:SF7">
    <property type="entry name" value="PIEZO-TYPE MECHANOSENSITIVE ION CHANNEL COMPONENT 2 ISOFORM X1"/>
    <property type="match status" value="1"/>
</dbReference>
<dbReference type="InterPro" id="IPR031805">
    <property type="entry name" value="Piezo_TM25-28"/>
</dbReference>
<sequence length="376" mass="43675">YVAPVDPADWCGGLRKCGDNNHLTILALMVIEVTVQHHQLFYRTQNQLTLPVTGIIFETVTREHLDDGLLSCIKYFINYSFYKFGLEMCLIMAVNVIKQRMDFYALLHGCWLIYLLHRRRRKAVAEVWPRYCSFLASVMTFQYLLCIGLPPAFCKGKCIIKWGFEADEPYPTQLYDFLLLLFASLQRQVFEDENKACVRIEAGDNVEISRELDPAALSQYSPVPNFIHCRSYLDMAKVVVFGYHFWFVLCLIFITGTTRINIFCLGYLMACFYFMLFGSSLLLKPVKNILRLWDYLIAYTALVIVMKNLLAIGACAYLDKLLRNHCWLIQTFGMFCTIPGYDLGKYQIMNRQRGVMWPSLLYELCRPAPEKCRKPP</sequence>
<evidence type="ECO:0000256" key="1">
    <source>
        <dbReference type="SAM" id="Phobius"/>
    </source>
</evidence>
<keyword evidence="1" id="KW-0472">Membrane</keyword>
<feature type="transmembrane region" description="Helical" evidence="1">
    <location>
        <begin position="262"/>
        <end position="283"/>
    </location>
</feature>
<evidence type="ECO:0000259" key="2">
    <source>
        <dbReference type="Pfam" id="PF15917"/>
    </source>
</evidence>
<dbReference type="GO" id="GO:0016020">
    <property type="term" value="C:membrane"/>
    <property type="evidence" value="ECO:0007669"/>
    <property type="project" value="InterPro"/>
</dbReference>